<proteinExistence type="inferred from homology"/>
<dbReference type="Pfam" id="PF07690">
    <property type="entry name" value="MFS_1"/>
    <property type="match status" value="1"/>
</dbReference>
<evidence type="ECO:0000256" key="5">
    <source>
        <dbReference type="ARBA" id="ARBA00022989"/>
    </source>
</evidence>
<dbReference type="RefSeq" id="WP_188581176.1">
    <property type="nucleotide sequence ID" value="NZ_BMDZ01000060.1"/>
</dbReference>
<feature type="transmembrane region" description="Helical" evidence="7">
    <location>
        <begin position="270"/>
        <end position="288"/>
    </location>
</feature>
<reference evidence="9" key="1">
    <citation type="journal article" date="2019" name="Int. J. Syst. Evol. Microbiol.">
        <title>The Global Catalogue of Microorganisms (GCM) 10K type strain sequencing project: providing services to taxonomists for standard genome sequencing and annotation.</title>
        <authorList>
            <consortium name="The Broad Institute Genomics Platform"/>
            <consortium name="The Broad Institute Genome Sequencing Center for Infectious Disease"/>
            <person name="Wu L."/>
            <person name="Ma J."/>
        </authorList>
    </citation>
    <scope>NUCLEOTIDE SEQUENCE [LARGE SCALE GENOMIC DNA]</scope>
    <source>
        <strain evidence="9">CGMCC 1.10188</strain>
    </source>
</reference>
<evidence type="ECO:0000256" key="2">
    <source>
        <dbReference type="ARBA" id="ARBA00008335"/>
    </source>
</evidence>
<dbReference type="InterPro" id="IPR004752">
    <property type="entry name" value="AmpG_permease/AT-1"/>
</dbReference>
<evidence type="ECO:0000256" key="4">
    <source>
        <dbReference type="ARBA" id="ARBA00022692"/>
    </source>
</evidence>
<keyword evidence="4 7" id="KW-0812">Transmembrane</keyword>
<keyword evidence="9" id="KW-1185">Reference proteome</keyword>
<dbReference type="InterPro" id="IPR036259">
    <property type="entry name" value="MFS_trans_sf"/>
</dbReference>
<comment type="similarity">
    <text evidence="2">Belongs to the major facilitator superfamily.</text>
</comment>
<feature type="transmembrane region" description="Helical" evidence="7">
    <location>
        <begin position="322"/>
        <end position="344"/>
    </location>
</feature>
<feature type="transmembrane region" description="Helical" evidence="7">
    <location>
        <begin position="295"/>
        <end position="316"/>
    </location>
</feature>
<comment type="caution">
    <text evidence="8">The sequence shown here is derived from an EMBL/GenBank/DDBJ whole genome shotgun (WGS) entry which is preliminary data.</text>
</comment>
<sequence>MPAAAPAAVPSDRVGGRVRLLLASLYTTQTLALMFFVAALIAILADGGADADRLTLVYMLGLVWPLKLLWAPVIDRWRLGRAGHYRGWAMVSQTGMVAVLVVMAGFDPLADFPVVYGLCLALALLSATQDVAADGLACRLLPPGARGPGNALQISGGLLGTMLGAGGVLVLYPYLGWVGAMALLAGVTAISLIQLALFREPDAALVVAAGLPWRARLARLSRAGARGGALGWGVLLLIWPVGAGMAYALIMPALVAAGWPLDRIGLVVNLAGPVAGIAGALLAGGLATRMGRRRALIMAAAVQLAGIAAVALPVVGTAPASAAAVAVCLYFLLYNPGATVMAMVMMDRASAARPATDYSVQSTLHAAMGMGSISAGAAIAAAAGPVAALWVAIAAGLLALLGSLVLYRQGGEADLVGDQPVGRRR</sequence>
<evidence type="ECO:0000313" key="9">
    <source>
        <dbReference type="Proteomes" id="UP000603352"/>
    </source>
</evidence>
<evidence type="ECO:0000256" key="7">
    <source>
        <dbReference type="SAM" id="Phobius"/>
    </source>
</evidence>
<organism evidence="8 9">
    <name type="scientific">Tistrella bauzanensis</name>
    <dbReference type="NCBI Taxonomy" id="657419"/>
    <lineage>
        <taxon>Bacteria</taxon>
        <taxon>Pseudomonadati</taxon>
        <taxon>Pseudomonadota</taxon>
        <taxon>Alphaproteobacteria</taxon>
        <taxon>Geminicoccales</taxon>
        <taxon>Geminicoccaceae</taxon>
        <taxon>Tistrella</taxon>
    </lineage>
</organism>
<feature type="transmembrane region" description="Helical" evidence="7">
    <location>
        <begin position="20"/>
        <end position="44"/>
    </location>
</feature>
<name>A0ABQ1J1D5_9PROT</name>
<keyword evidence="5 7" id="KW-1133">Transmembrane helix</keyword>
<protein>
    <submittedName>
        <fullName evidence="8">MFS transporter</fullName>
    </submittedName>
</protein>
<keyword evidence="6 7" id="KW-0472">Membrane</keyword>
<dbReference type="PANTHER" id="PTHR12778:SF10">
    <property type="entry name" value="MAJOR FACILITATOR SUPERFAMILY DOMAIN-CONTAINING PROTEIN 3"/>
    <property type="match status" value="1"/>
</dbReference>
<feature type="transmembrane region" description="Helical" evidence="7">
    <location>
        <begin position="85"/>
        <end position="106"/>
    </location>
</feature>
<accession>A0ABQ1J1D5</accession>
<comment type="subcellular location">
    <subcellularLocation>
        <location evidence="1">Membrane</location>
        <topology evidence="1">Multi-pass membrane protein</topology>
    </subcellularLocation>
</comment>
<feature type="transmembrane region" description="Helical" evidence="7">
    <location>
        <begin position="56"/>
        <end position="73"/>
    </location>
</feature>
<evidence type="ECO:0000256" key="1">
    <source>
        <dbReference type="ARBA" id="ARBA00004141"/>
    </source>
</evidence>
<keyword evidence="3" id="KW-0813">Transport</keyword>
<feature type="transmembrane region" description="Helical" evidence="7">
    <location>
        <begin position="364"/>
        <end position="383"/>
    </location>
</feature>
<dbReference type="Proteomes" id="UP000603352">
    <property type="component" value="Unassembled WGS sequence"/>
</dbReference>
<dbReference type="InterPro" id="IPR011701">
    <property type="entry name" value="MFS"/>
</dbReference>
<feature type="transmembrane region" description="Helical" evidence="7">
    <location>
        <begin position="178"/>
        <end position="198"/>
    </location>
</feature>
<evidence type="ECO:0000256" key="3">
    <source>
        <dbReference type="ARBA" id="ARBA00022448"/>
    </source>
</evidence>
<dbReference type="EMBL" id="BMDZ01000060">
    <property type="protein sequence ID" value="GGB54941.1"/>
    <property type="molecule type" value="Genomic_DNA"/>
</dbReference>
<feature type="transmembrane region" description="Helical" evidence="7">
    <location>
        <begin position="229"/>
        <end position="250"/>
    </location>
</feature>
<feature type="transmembrane region" description="Helical" evidence="7">
    <location>
        <begin position="389"/>
        <end position="407"/>
    </location>
</feature>
<evidence type="ECO:0000313" key="8">
    <source>
        <dbReference type="EMBL" id="GGB54941.1"/>
    </source>
</evidence>
<dbReference type="Gene3D" id="1.20.1250.20">
    <property type="entry name" value="MFS general substrate transporter like domains"/>
    <property type="match status" value="2"/>
</dbReference>
<dbReference type="PANTHER" id="PTHR12778">
    <property type="entry name" value="SOLUTE CARRIER FAMILY 33 ACETYL-COA TRANSPORTER -RELATED"/>
    <property type="match status" value="1"/>
</dbReference>
<gene>
    <name evidence="8" type="ORF">GCM10011505_39920</name>
</gene>
<dbReference type="SUPFAM" id="SSF103473">
    <property type="entry name" value="MFS general substrate transporter"/>
    <property type="match status" value="1"/>
</dbReference>
<evidence type="ECO:0000256" key="6">
    <source>
        <dbReference type="ARBA" id="ARBA00023136"/>
    </source>
</evidence>